<feature type="domain" description="HTH arsR-type" evidence="4">
    <location>
        <begin position="1"/>
        <end position="88"/>
    </location>
</feature>
<organism evidence="6 7">
    <name type="scientific">Motilibacter peucedani</name>
    <dbReference type="NCBI Taxonomy" id="598650"/>
    <lineage>
        <taxon>Bacteria</taxon>
        <taxon>Bacillati</taxon>
        <taxon>Actinomycetota</taxon>
        <taxon>Actinomycetes</taxon>
        <taxon>Motilibacterales</taxon>
        <taxon>Motilibacteraceae</taxon>
        <taxon>Motilibacter</taxon>
    </lineage>
</organism>
<name>A0A420XU09_9ACTN</name>
<dbReference type="InterPro" id="IPR037171">
    <property type="entry name" value="NagB/RpiA_transferase-like"/>
</dbReference>
<dbReference type="Pfam" id="PF08220">
    <property type="entry name" value="HTH_DeoR"/>
    <property type="match status" value="1"/>
</dbReference>
<evidence type="ECO:0000259" key="4">
    <source>
        <dbReference type="PROSITE" id="PS50987"/>
    </source>
</evidence>
<dbReference type="AlphaFoldDB" id="A0A420XU09"/>
<sequence length="265" mass="27407">MFAAERRRLISELVRSSGAVSLRDLAQLTGTSEVTVRRDLRHLEAEGLLSRRHGGAVAPESLQEPTHSEKAHVAAAEKAAIAAAAAELVEDGDAIVLGAGTTTQALARRLTRKRDLTVVTNSLLVAQALARAPGVDVVMTGGSLRGSIYALVGGDAEHALSGLRVSTAFMSGNGLTAERGLSTPSMLVAGVDRAIAAAARRVVVLADHTKVGIDTMVQTVATSRIDLLVTDTLAPEDEVAALREDDVEVTVVGPQGAAAIDDVDA</sequence>
<dbReference type="EMBL" id="RBWV01000009">
    <property type="protein sequence ID" value="RKS80247.1"/>
    <property type="molecule type" value="Genomic_DNA"/>
</dbReference>
<dbReference type="InterPro" id="IPR018356">
    <property type="entry name" value="Tscrpt_reg_HTH_DeoR_CS"/>
</dbReference>
<dbReference type="PROSITE" id="PS50987">
    <property type="entry name" value="HTH_ARSR_2"/>
    <property type="match status" value="1"/>
</dbReference>
<evidence type="ECO:0000256" key="2">
    <source>
        <dbReference type="ARBA" id="ARBA00023125"/>
    </source>
</evidence>
<dbReference type="PANTHER" id="PTHR30363">
    <property type="entry name" value="HTH-TYPE TRANSCRIPTIONAL REGULATOR SRLR-RELATED"/>
    <property type="match status" value="1"/>
</dbReference>
<dbReference type="InterPro" id="IPR036388">
    <property type="entry name" value="WH-like_DNA-bd_sf"/>
</dbReference>
<dbReference type="PROSITE" id="PS51000">
    <property type="entry name" value="HTH_DEOR_2"/>
    <property type="match status" value="1"/>
</dbReference>
<dbReference type="Gene3D" id="3.30.750.70">
    <property type="entry name" value="4-hydroxybutyrate coenzyme like domains"/>
    <property type="match status" value="1"/>
</dbReference>
<dbReference type="PROSITE" id="PS00894">
    <property type="entry name" value="HTH_DEOR_1"/>
    <property type="match status" value="1"/>
</dbReference>
<dbReference type="SMART" id="SM01134">
    <property type="entry name" value="DeoRC"/>
    <property type="match status" value="1"/>
</dbReference>
<dbReference type="InterPro" id="IPR001845">
    <property type="entry name" value="HTH_ArsR_DNA-bd_dom"/>
</dbReference>
<dbReference type="OrthoDB" id="7688673at2"/>
<dbReference type="InterPro" id="IPR001034">
    <property type="entry name" value="DeoR_HTH"/>
</dbReference>
<dbReference type="SUPFAM" id="SSF100950">
    <property type="entry name" value="NagB/RpiA/CoA transferase-like"/>
    <property type="match status" value="1"/>
</dbReference>
<dbReference type="PANTHER" id="PTHR30363:SF44">
    <property type="entry name" value="AGA OPERON TRANSCRIPTIONAL REPRESSOR-RELATED"/>
    <property type="match status" value="1"/>
</dbReference>
<keyword evidence="3" id="KW-0804">Transcription</keyword>
<dbReference type="Gene3D" id="1.10.10.10">
    <property type="entry name" value="Winged helix-like DNA-binding domain superfamily/Winged helix DNA-binding domain"/>
    <property type="match status" value="1"/>
</dbReference>
<evidence type="ECO:0000313" key="6">
    <source>
        <dbReference type="EMBL" id="RKS80247.1"/>
    </source>
</evidence>
<dbReference type="RefSeq" id="WP_121191958.1">
    <property type="nucleotide sequence ID" value="NZ_RBWV01000009.1"/>
</dbReference>
<dbReference type="GO" id="GO:0003677">
    <property type="term" value="F:DNA binding"/>
    <property type="evidence" value="ECO:0007669"/>
    <property type="project" value="UniProtKB-KW"/>
</dbReference>
<dbReference type="InterPro" id="IPR014036">
    <property type="entry name" value="DeoR-like_C"/>
</dbReference>
<dbReference type="SMART" id="SM00420">
    <property type="entry name" value="HTH_DEOR"/>
    <property type="match status" value="1"/>
</dbReference>
<keyword evidence="2" id="KW-0238">DNA-binding</keyword>
<dbReference type="Proteomes" id="UP000281955">
    <property type="component" value="Unassembled WGS sequence"/>
</dbReference>
<evidence type="ECO:0000313" key="7">
    <source>
        <dbReference type="Proteomes" id="UP000281955"/>
    </source>
</evidence>
<keyword evidence="1" id="KW-0805">Transcription regulation</keyword>
<keyword evidence="7" id="KW-1185">Reference proteome</keyword>
<proteinExistence type="predicted"/>
<evidence type="ECO:0000256" key="3">
    <source>
        <dbReference type="ARBA" id="ARBA00023163"/>
    </source>
</evidence>
<evidence type="ECO:0000256" key="1">
    <source>
        <dbReference type="ARBA" id="ARBA00023015"/>
    </source>
</evidence>
<gene>
    <name evidence="6" type="ORF">CLV35_0672</name>
</gene>
<feature type="domain" description="HTH deoR-type" evidence="5">
    <location>
        <begin position="3"/>
        <end position="58"/>
    </location>
</feature>
<accession>A0A420XU09</accession>
<comment type="caution">
    <text evidence="6">The sequence shown here is derived from an EMBL/GenBank/DDBJ whole genome shotgun (WGS) entry which is preliminary data.</text>
</comment>
<dbReference type="Pfam" id="PF00455">
    <property type="entry name" value="DeoRC"/>
    <property type="match status" value="1"/>
</dbReference>
<dbReference type="InterPro" id="IPR050313">
    <property type="entry name" value="Carb_Metab_HTH_regulators"/>
</dbReference>
<dbReference type="InParanoid" id="A0A420XU09"/>
<evidence type="ECO:0000259" key="5">
    <source>
        <dbReference type="PROSITE" id="PS51000"/>
    </source>
</evidence>
<reference evidence="6 7" key="1">
    <citation type="submission" date="2018-10" db="EMBL/GenBank/DDBJ databases">
        <title>Genomic Encyclopedia of Archaeal and Bacterial Type Strains, Phase II (KMG-II): from individual species to whole genera.</title>
        <authorList>
            <person name="Goeker M."/>
        </authorList>
    </citation>
    <scope>NUCLEOTIDE SEQUENCE [LARGE SCALE GENOMIC DNA]</scope>
    <source>
        <strain evidence="6 7">RP-AC37</strain>
    </source>
</reference>
<dbReference type="PRINTS" id="PR00037">
    <property type="entry name" value="HTHLACR"/>
</dbReference>
<protein>
    <submittedName>
        <fullName evidence="6">DeoR/GlpR family transcriptional regulator of sugar metabolism</fullName>
    </submittedName>
</protein>
<dbReference type="InterPro" id="IPR036390">
    <property type="entry name" value="WH_DNA-bd_sf"/>
</dbReference>
<dbReference type="SUPFAM" id="SSF46785">
    <property type="entry name" value="Winged helix' DNA-binding domain"/>
    <property type="match status" value="1"/>
</dbReference>
<dbReference type="GO" id="GO:0003700">
    <property type="term" value="F:DNA-binding transcription factor activity"/>
    <property type="evidence" value="ECO:0007669"/>
    <property type="project" value="InterPro"/>
</dbReference>